<accession>A0A5E4EB28</accession>
<dbReference type="EMBL" id="CABIKO010000004">
    <property type="protein sequence ID" value="VVA12109.1"/>
    <property type="molecule type" value="Genomic_DNA"/>
</dbReference>
<proteinExistence type="predicted"/>
<sequence length="109" mass="11958">MEFLQGAGIHVSRSERLTATTFVFLAPYAHLLRAAVSFEDLADFVVVVAVLATDVDDFLLRLTRSIIRLENARNAAFDLRAFIFAVFCFAGFGLRIGDGRLEVVGGGVY</sequence>
<dbReference type="Gramene" id="VVA12109">
    <property type="protein sequence ID" value="VVA12109"/>
    <property type="gene ID" value="Prudul26B023427"/>
</dbReference>
<protein>
    <submittedName>
        <fullName evidence="1">Uncharacterized protein</fullName>
    </submittedName>
</protein>
<organism evidence="1 2">
    <name type="scientific">Prunus dulcis</name>
    <name type="common">Almond</name>
    <name type="synonym">Amygdalus dulcis</name>
    <dbReference type="NCBI Taxonomy" id="3755"/>
    <lineage>
        <taxon>Eukaryota</taxon>
        <taxon>Viridiplantae</taxon>
        <taxon>Streptophyta</taxon>
        <taxon>Embryophyta</taxon>
        <taxon>Tracheophyta</taxon>
        <taxon>Spermatophyta</taxon>
        <taxon>Magnoliopsida</taxon>
        <taxon>eudicotyledons</taxon>
        <taxon>Gunneridae</taxon>
        <taxon>Pentapetalae</taxon>
        <taxon>rosids</taxon>
        <taxon>fabids</taxon>
        <taxon>Rosales</taxon>
        <taxon>Rosaceae</taxon>
        <taxon>Amygdaloideae</taxon>
        <taxon>Amygdaleae</taxon>
        <taxon>Prunus</taxon>
    </lineage>
</organism>
<gene>
    <name evidence="1" type="ORF">ALMOND_2B023427</name>
</gene>
<name>A0A5E4EB28_PRUDU</name>
<dbReference type="InParanoid" id="A0A5E4EB28"/>
<dbReference type="Proteomes" id="UP000327085">
    <property type="component" value="Chromosome 1"/>
</dbReference>
<evidence type="ECO:0000313" key="2">
    <source>
        <dbReference type="Proteomes" id="UP000327085"/>
    </source>
</evidence>
<reference evidence="2" key="1">
    <citation type="journal article" date="2020" name="Plant J.">
        <title>Transposons played a major role in the diversification between the closely related almond and peach genomes: results from the almond genome sequence.</title>
        <authorList>
            <person name="Alioto T."/>
            <person name="Alexiou K.G."/>
            <person name="Bardil A."/>
            <person name="Barteri F."/>
            <person name="Castanera R."/>
            <person name="Cruz F."/>
            <person name="Dhingra A."/>
            <person name="Duval H."/>
            <person name="Fernandez I Marti A."/>
            <person name="Frias L."/>
            <person name="Galan B."/>
            <person name="Garcia J.L."/>
            <person name="Howad W."/>
            <person name="Gomez-Garrido J."/>
            <person name="Gut M."/>
            <person name="Julca I."/>
            <person name="Morata J."/>
            <person name="Puigdomenech P."/>
            <person name="Ribeca P."/>
            <person name="Rubio Cabetas M.J."/>
            <person name="Vlasova A."/>
            <person name="Wirthensohn M."/>
            <person name="Garcia-Mas J."/>
            <person name="Gabaldon T."/>
            <person name="Casacuberta J.M."/>
            <person name="Arus P."/>
        </authorList>
    </citation>
    <scope>NUCLEOTIDE SEQUENCE [LARGE SCALE GENOMIC DNA]</scope>
    <source>
        <strain evidence="2">cv. Texas</strain>
    </source>
</reference>
<evidence type="ECO:0000313" key="1">
    <source>
        <dbReference type="EMBL" id="VVA12109.1"/>
    </source>
</evidence>
<dbReference type="AlphaFoldDB" id="A0A5E4EB28"/>